<feature type="region of interest" description="Disordered" evidence="1">
    <location>
        <begin position="38"/>
        <end position="62"/>
    </location>
</feature>
<dbReference type="Proteomes" id="UP000054928">
    <property type="component" value="Unassembled WGS sequence"/>
</dbReference>
<reference evidence="3" key="1">
    <citation type="submission" date="2014-09" db="EMBL/GenBank/DDBJ databases">
        <authorList>
            <person name="Sharma Rahul"/>
            <person name="Thines Marco"/>
        </authorList>
    </citation>
    <scope>NUCLEOTIDE SEQUENCE [LARGE SCALE GENOMIC DNA]</scope>
</reference>
<dbReference type="OrthoDB" id="10462717at2759"/>
<evidence type="ECO:0000256" key="1">
    <source>
        <dbReference type="SAM" id="MobiDB-lite"/>
    </source>
</evidence>
<sequence length="127" mass="13945">MVFYPRTERVRQAQTPMLLLNDGSANYELAIVELTNSDEHRGTDSDPDDDGHFWPTSPKRPRIDEDGLLAEAVLAYAASVGEADDAPTTYQQAMDGDDAVGWVYTRFLLLAGQSLGLSLLKQVSENA</sequence>
<accession>A0A0P1A8Z5</accession>
<organism evidence="2 3">
    <name type="scientific">Plasmopara halstedii</name>
    <name type="common">Downy mildew of sunflower</name>
    <dbReference type="NCBI Taxonomy" id="4781"/>
    <lineage>
        <taxon>Eukaryota</taxon>
        <taxon>Sar</taxon>
        <taxon>Stramenopiles</taxon>
        <taxon>Oomycota</taxon>
        <taxon>Peronosporomycetes</taxon>
        <taxon>Peronosporales</taxon>
        <taxon>Peronosporaceae</taxon>
        <taxon>Plasmopara</taxon>
    </lineage>
</organism>
<dbReference type="RefSeq" id="XP_024572914.1">
    <property type="nucleotide sequence ID" value="XM_024721771.1"/>
</dbReference>
<keyword evidence="3" id="KW-1185">Reference proteome</keyword>
<dbReference type="AlphaFoldDB" id="A0A0P1A8Z5"/>
<evidence type="ECO:0000313" key="2">
    <source>
        <dbReference type="EMBL" id="CEG36545.1"/>
    </source>
</evidence>
<name>A0A0P1A8Z5_PLAHL</name>
<protein>
    <submittedName>
        <fullName evidence="2">Uncharacterized protein</fullName>
    </submittedName>
</protein>
<evidence type="ECO:0000313" key="3">
    <source>
        <dbReference type="Proteomes" id="UP000054928"/>
    </source>
</evidence>
<proteinExistence type="predicted"/>
<dbReference type="EMBL" id="CCYD01000207">
    <property type="protein sequence ID" value="CEG36545.1"/>
    <property type="molecule type" value="Genomic_DNA"/>
</dbReference>
<dbReference type="GeneID" id="36398148"/>